<evidence type="ECO:0000259" key="2">
    <source>
        <dbReference type="Pfam" id="PF07589"/>
    </source>
</evidence>
<accession>Q82XR6</accession>
<dbReference type="Proteomes" id="UP000001416">
    <property type="component" value="Chromosome"/>
</dbReference>
<dbReference type="STRING" id="228410.NE0187"/>
<dbReference type="InterPro" id="IPR003886">
    <property type="entry name" value="NIDO_dom"/>
</dbReference>
<dbReference type="NCBIfam" id="TIGR02595">
    <property type="entry name" value="PEP_CTERM"/>
    <property type="match status" value="1"/>
</dbReference>
<evidence type="ECO:0000313" key="4">
    <source>
        <dbReference type="Proteomes" id="UP000001416"/>
    </source>
</evidence>
<organism evidence="3 4">
    <name type="scientific">Nitrosomonas europaea (strain ATCC 19718 / CIP 103999 / KCTC 2705 / NBRC 14298)</name>
    <dbReference type="NCBI Taxonomy" id="228410"/>
    <lineage>
        <taxon>Bacteria</taxon>
        <taxon>Pseudomonadati</taxon>
        <taxon>Pseudomonadota</taxon>
        <taxon>Betaproteobacteria</taxon>
        <taxon>Nitrosomonadales</taxon>
        <taxon>Nitrosomonadaceae</taxon>
        <taxon>Nitrosomonas</taxon>
    </lineage>
</organism>
<dbReference type="RefSeq" id="WP_011110832.1">
    <property type="nucleotide sequence ID" value="NC_004757.1"/>
</dbReference>
<dbReference type="InterPro" id="IPR013424">
    <property type="entry name" value="Ice-binding_C"/>
</dbReference>
<dbReference type="KEGG" id="neu:NE0187"/>
<feature type="domain" description="Ice-binding protein C-terminal" evidence="2">
    <location>
        <begin position="300"/>
        <end position="322"/>
    </location>
</feature>
<dbReference type="GO" id="GO:0007160">
    <property type="term" value="P:cell-matrix adhesion"/>
    <property type="evidence" value="ECO:0007669"/>
    <property type="project" value="InterPro"/>
</dbReference>
<dbReference type="GeneID" id="87105808"/>
<feature type="domain" description="NIDO" evidence="1">
    <location>
        <begin position="118"/>
        <end position="270"/>
    </location>
</feature>
<keyword evidence="4" id="KW-1185">Reference proteome</keyword>
<sequence length="328" mass="34126">MLHFYPTKVDLISNWNNNNRNNYMKVSLNLITTSMLIGLPMLAQAEVFTIPQSSLIPSTTLWTDDLGISIGNTLVMTGGGSAANVGDPTGRNDDGFSGPISFGLDFSGLTLFGTTYSQFYANNNGNISFGNGISAFTPMGLQGATQPIISAFFADVDTRNAASGVMSFQTHTTAAGSEVIITWPSVGYYSQQATPLNTFQLVVREDDYLIPDGEGQIGFFWTTMGWEVGSASGGGSGGLCSGIGGIGTGCVPAAVGFGDGLNNGYVLEGSTLNGIAGVLQNHRLWVNLSDGGVPVIDPGAVPEPGTLALLSIGLAGLGIKRRYKAKIA</sequence>
<protein>
    <submittedName>
        <fullName evidence="3">Uncharacterized protein</fullName>
    </submittedName>
</protein>
<dbReference type="eggNOG" id="COG3210">
    <property type="taxonomic scope" value="Bacteria"/>
</dbReference>
<dbReference type="AlphaFoldDB" id="Q82XR6"/>
<dbReference type="EMBL" id="AL954747">
    <property type="protein sequence ID" value="CAD84098.1"/>
    <property type="molecule type" value="Genomic_DNA"/>
</dbReference>
<proteinExistence type="predicted"/>
<dbReference type="Pfam" id="PF06119">
    <property type="entry name" value="NIDO"/>
    <property type="match status" value="1"/>
</dbReference>
<gene>
    <name evidence="3" type="ordered locus">NE0187</name>
</gene>
<dbReference type="Pfam" id="PF07589">
    <property type="entry name" value="PEP-CTERM"/>
    <property type="match status" value="1"/>
</dbReference>
<name>Q82XR6_NITEU</name>
<reference evidence="3 4" key="1">
    <citation type="journal article" date="2003" name="J. Bacteriol.">
        <title>Complete genome sequence of the ammonia-oxidizing bacterium and obligate chemolithoautotroph Nitrosomonas europaea.</title>
        <authorList>
            <person name="Chain P."/>
            <person name="Lamerdin J."/>
            <person name="Larimer F."/>
            <person name="Regala W."/>
            <person name="Land M."/>
            <person name="Hauser L."/>
            <person name="Hooper A."/>
            <person name="Klotz M."/>
            <person name="Norton J."/>
            <person name="Sayavedra-Soto L."/>
            <person name="Arciero D."/>
            <person name="Hommes N."/>
            <person name="Whittaker M."/>
            <person name="Arp D."/>
        </authorList>
    </citation>
    <scope>NUCLEOTIDE SEQUENCE [LARGE SCALE GENOMIC DNA]</scope>
    <source>
        <strain evidence="4">ATCC 19718 / CIP 103999 / KCTC 2705 / NBRC 14298</strain>
    </source>
</reference>
<evidence type="ECO:0000259" key="1">
    <source>
        <dbReference type="Pfam" id="PF06119"/>
    </source>
</evidence>
<evidence type="ECO:0000313" key="3">
    <source>
        <dbReference type="EMBL" id="CAD84098.1"/>
    </source>
</evidence>
<dbReference type="HOGENOM" id="CLU_846861_0_0_4"/>